<sequence>MAGSESVALCSRSTGQPDETPAHNSAKPWTSCMMPVCMHTGDGKKQHLTSASRQTTSSVTLSRSILLCRKVPLYMVTQLVASILASAALKGILQYDGAAGLTLPSKGSLQATIVETIITFLMMFVATALSVDKCAVKFLVGPAVGASVFLNNIIAGALTGASMNPVRTLGPAIVFNNYRMVWVYIVGPTIGAILGSVTYILLRVDNENSCEQLGAESNKNHEEKVG</sequence>
<dbReference type="Gene3D" id="1.20.1080.10">
    <property type="entry name" value="Glycerol uptake facilitator protein"/>
    <property type="match status" value="1"/>
</dbReference>
<protein>
    <submittedName>
        <fullName evidence="8">Uncharacterized protein</fullName>
    </submittedName>
</protein>
<comment type="subcellular location">
    <subcellularLocation>
        <location evidence="1">Membrane</location>
        <topology evidence="1">Multi-pass membrane protein</topology>
    </subcellularLocation>
</comment>
<keyword evidence="3 7" id="KW-1133">Transmembrane helix</keyword>
<dbReference type="PRINTS" id="PR00783">
    <property type="entry name" value="MINTRINSICP"/>
</dbReference>
<comment type="caution">
    <text evidence="8">The sequence shown here is derived from an EMBL/GenBank/DDBJ whole genome shotgun (WGS) entry which is preliminary data.</text>
</comment>
<feature type="region of interest" description="Disordered" evidence="6">
    <location>
        <begin position="1"/>
        <end position="27"/>
    </location>
</feature>
<dbReference type="OrthoDB" id="3222at2759"/>
<accession>A0A8T2T2U4</accession>
<feature type="transmembrane region" description="Helical" evidence="7">
    <location>
        <begin position="138"/>
        <end position="161"/>
    </location>
</feature>
<evidence type="ECO:0000256" key="1">
    <source>
        <dbReference type="ARBA" id="ARBA00004141"/>
    </source>
</evidence>
<keyword evidence="2 5" id="KW-0812">Transmembrane</keyword>
<evidence type="ECO:0000256" key="3">
    <source>
        <dbReference type="ARBA" id="ARBA00022989"/>
    </source>
</evidence>
<dbReference type="GO" id="GO:0016020">
    <property type="term" value="C:membrane"/>
    <property type="evidence" value="ECO:0007669"/>
    <property type="project" value="UniProtKB-SubCell"/>
</dbReference>
<organism evidence="8 9">
    <name type="scientific">Ceratopteris richardii</name>
    <name type="common">Triangle waterfern</name>
    <dbReference type="NCBI Taxonomy" id="49495"/>
    <lineage>
        <taxon>Eukaryota</taxon>
        <taxon>Viridiplantae</taxon>
        <taxon>Streptophyta</taxon>
        <taxon>Embryophyta</taxon>
        <taxon>Tracheophyta</taxon>
        <taxon>Polypodiopsida</taxon>
        <taxon>Polypodiidae</taxon>
        <taxon>Polypodiales</taxon>
        <taxon>Pteridineae</taxon>
        <taxon>Pteridaceae</taxon>
        <taxon>Parkerioideae</taxon>
        <taxon>Ceratopteris</taxon>
    </lineage>
</organism>
<dbReference type="InterPro" id="IPR000425">
    <property type="entry name" value="MIP"/>
</dbReference>
<dbReference type="PANTHER" id="PTHR45724:SF19">
    <property type="entry name" value="AQUAPORIN NIP6-1"/>
    <property type="match status" value="1"/>
</dbReference>
<dbReference type="SUPFAM" id="SSF81338">
    <property type="entry name" value="Aquaporin-like"/>
    <property type="match status" value="1"/>
</dbReference>
<feature type="transmembrane region" description="Helical" evidence="7">
    <location>
        <begin position="71"/>
        <end position="89"/>
    </location>
</feature>
<feature type="transmembrane region" description="Helical" evidence="7">
    <location>
        <begin position="181"/>
        <end position="202"/>
    </location>
</feature>
<dbReference type="GO" id="GO:0015267">
    <property type="term" value="F:channel activity"/>
    <property type="evidence" value="ECO:0007669"/>
    <property type="project" value="InterPro"/>
</dbReference>
<evidence type="ECO:0000256" key="6">
    <source>
        <dbReference type="SAM" id="MobiDB-lite"/>
    </source>
</evidence>
<dbReference type="Proteomes" id="UP000825935">
    <property type="component" value="Chromosome 16"/>
</dbReference>
<evidence type="ECO:0000313" key="8">
    <source>
        <dbReference type="EMBL" id="KAH7387834.1"/>
    </source>
</evidence>
<name>A0A8T2T2U4_CERRI</name>
<evidence type="ECO:0000313" key="9">
    <source>
        <dbReference type="Proteomes" id="UP000825935"/>
    </source>
</evidence>
<evidence type="ECO:0000256" key="4">
    <source>
        <dbReference type="ARBA" id="ARBA00023136"/>
    </source>
</evidence>
<dbReference type="EMBL" id="CM035421">
    <property type="protein sequence ID" value="KAH7387834.1"/>
    <property type="molecule type" value="Genomic_DNA"/>
</dbReference>
<keyword evidence="9" id="KW-1185">Reference proteome</keyword>
<dbReference type="Pfam" id="PF00230">
    <property type="entry name" value="MIP"/>
    <property type="match status" value="1"/>
</dbReference>
<keyword evidence="4 7" id="KW-0472">Membrane</keyword>
<evidence type="ECO:0000256" key="5">
    <source>
        <dbReference type="RuleBase" id="RU000477"/>
    </source>
</evidence>
<dbReference type="AlphaFoldDB" id="A0A8T2T2U4"/>
<dbReference type="InterPro" id="IPR034294">
    <property type="entry name" value="Aquaporin_transptr"/>
</dbReference>
<proteinExistence type="inferred from homology"/>
<dbReference type="PANTHER" id="PTHR45724">
    <property type="entry name" value="AQUAPORIN NIP2-1"/>
    <property type="match status" value="1"/>
</dbReference>
<evidence type="ECO:0000256" key="7">
    <source>
        <dbReference type="SAM" id="Phobius"/>
    </source>
</evidence>
<feature type="transmembrane region" description="Helical" evidence="7">
    <location>
        <begin position="109"/>
        <end position="131"/>
    </location>
</feature>
<gene>
    <name evidence="8" type="ORF">KP509_16G044200</name>
</gene>
<dbReference type="InterPro" id="IPR023271">
    <property type="entry name" value="Aquaporin-like"/>
</dbReference>
<keyword evidence="5" id="KW-0813">Transport</keyword>
<reference evidence="8" key="1">
    <citation type="submission" date="2021-08" db="EMBL/GenBank/DDBJ databases">
        <title>WGS assembly of Ceratopteris richardii.</title>
        <authorList>
            <person name="Marchant D.B."/>
            <person name="Chen G."/>
            <person name="Jenkins J."/>
            <person name="Shu S."/>
            <person name="Leebens-Mack J."/>
            <person name="Grimwood J."/>
            <person name="Schmutz J."/>
            <person name="Soltis P."/>
            <person name="Soltis D."/>
            <person name="Chen Z.-H."/>
        </authorList>
    </citation>
    <scope>NUCLEOTIDE SEQUENCE</scope>
    <source>
        <strain evidence="8">Whitten #5841</strain>
        <tissue evidence="8">Leaf</tissue>
    </source>
</reference>
<comment type="similarity">
    <text evidence="5">Belongs to the MIP/aquaporin (TC 1.A.8) family.</text>
</comment>
<evidence type="ECO:0000256" key="2">
    <source>
        <dbReference type="ARBA" id="ARBA00022692"/>
    </source>
</evidence>